<keyword evidence="1" id="KW-0732">Signal</keyword>
<name>A0A8J7M139_9BACT</name>
<feature type="chain" id="PRO_5035329683" evidence="1">
    <location>
        <begin position="25"/>
        <end position="162"/>
    </location>
</feature>
<proteinExistence type="predicted"/>
<evidence type="ECO:0000313" key="2">
    <source>
        <dbReference type="EMBL" id="MBJ6726705.1"/>
    </source>
</evidence>
<reference evidence="2" key="1">
    <citation type="submission" date="2020-12" db="EMBL/GenBank/DDBJ databases">
        <title>Geomonas sp. Red875, isolated from river sediment.</title>
        <authorList>
            <person name="Xu Z."/>
            <person name="Zhang Z."/>
            <person name="Masuda Y."/>
            <person name="Itoh H."/>
            <person name="Senoo K."/>
        </authorList>
    </citation>
    <scope>NUCLEOTIDE SEQUENCE</scope>
    <source>
        <strain evidence="2">Red875</strain>
    </source>
</reference>
<protein>
    <submittedName>
        <fullName evidence="2">Uncharacterized protein</fullName>
    </submittedName>
</protein>
<sequence>MLRRTIALSLVSLLSLSAVPLARAENTGSYPETVAAIERIMNCSKSPVRNDTYPYLRFQNCRLDYVVSGTYPVGTPYTLSFTGLDFSGLNPAESRTGHDYTAFVLLYFGTPFTYRDDVQEIKVRSTVVNVANDKDAAALLKAFFRLGELCRENGRDAAKSGR</sequence>
<evidence type="ECO:0000313" key="3">
    <source>
        <dbReference type="Proteomes" id="UP000636888"/>
    </source>
</evidence>
<evidence type="ECO:0000256" key="1">
    <source>
        <dbReference type="SAM" id="SignalP"/>
    </source>
</evidence>
<dbReference type="AlphaFoldDB" id="A0A8J7M139"/>
<keyword evidence="3" id="KW-1185">Reference proteome</keyword>
<dbReference type="Proteomes" id="UP000636888">
    <property type="component" value="Unassembled WGS sequence"/>
</dbReference>
<dbReference type="RefSeq" id="WP_199385614.1">
    <property type="nucleotide sequence ID" value="NZ_JAEMHM010000016.1"/>
</dbReference>
<feature type="signal peptide" evidence="1">
    <location>
        <begin position="1"/>
        <end position="24"/>
    </location>
</feature>
<organism evidence="2 3">
    <name type="scientific">Geomesophilobacter sediminis</name>
    <dbReference type="NCBI Taxonomy" id="2798584"/>
    <lineage>
        <taxon>Bacteria</taxon>
        <taxon>Pseudomonadati</taxon>
        <taxon>Thermodesulfobacteriota</taxon>
        <taxon>Desulfuromonadia</taxon>
        <taxon>Geobacterales</taxon>
        <taxon>Geobacteraceae</taxon>
        <taxon>Geomesophilobacter</taxon>
    </lineage>
</organism>
<dbReference type="EMBL" id="JAEMHM010000016">
    <property type="protein sequence ID" value="MBJ6726705.1"/>
    <property type="molecule type" value="Genomic_DNA"/>
</dbReference>
<accession>A0A8J7M139</accession>
<comment type="caution">
    <text evidence="2">The sequence shown here is derived from an EMBL/GenBank/DDBJ whole genome shotgun (WGS) entry which is preliminary data.</text>
</comment>
<gene>
    <name evidence="2" type="ORF">JFN93_18490</name>
</gene>